<evidence type="ECO:0000259" key="7">
    <source>
        <dbReference type="Pfam" id="PF06886"/>
    </source>
</evidence>
<dbReference type="Proteomes" id="UP001642360">
    <property type="component" value="Unassembled WGS sequence"/>
</dbReference>
<dbReference type="PANTHER" id="PTHR46372">
    <property type="entry name" value="PROTEIN WVD2-LIKE 3"/>
    <property type="match status" value="1"/>
</dbReference>
<keyword evidence="9" id="KW-1185">Reference proteome</keyword>
<evidence type="ECO:0000256" key="3">
    <source>
        <dbReference type="ARBA" id="ARBA00022490"/>
    </source>
</evidence>
<reference evidence="8 9" key="1">
    <citation type="submission" date="2024-02" db="EMBL/GenBank/DDBJ databases">
        <authorList>
            <person name="Vignale AGUSTIN F."/>
            <person name="Sosa J E."/>
            <person name="Modenutti C."/>
        </authorList>
    </citation>
    <scope>NUCLEOTIDE SEQUENCE [LARGE SCALE GENOMIC DNA]</scope>
</reference>
<keyword evidence="3" id="KW-0963">Cytoplasm</keyword>
<name>A0ABC8R5P5_9AQUA</name>
<comment type="caution">
    <text evidence="8">The sequence shown here is derived from an EMBL/GenBank/DDBJ whole genome shotgun (WGS) entry which is preliminary data.</text>
</comment>
<evidence type="ECO:0000256" key="4">
    <source>
        <dbReference type="ARBA" id="ARBA00022701"/>
    </source>
</evidence>
<dbReference type="Pfam" id="PF06886">
    <property type="entry name" value="TPX2"/>
    <property type="match status" value="1"/>
</dbReference>
<feature type="compositionally biased region" description="Polar residues" evidence="6">
    <location>
        <begin position="69"/>
        <end position="91"/>
    </location>
</feature>
<organism evidence="8 9">
    <name type="scientific">Ilex paraguariensis</name>
    <name type="common">yerba mate</name>
    <dbReference type="NCBI Taxonomy" id="185542"/>
    <lineage>
        <taxon>Eukaryota</taxon>
        <taxon>Viridiplantae</taxon>
        <taxon>Streptophyta</taxon>
        <taxon>Embryophyta</taxon>
        <taxon>Tracheophyta</taxon>
        <taxon>Spermatophyta</taxon>
        <taxon>Magnoliopsida</taxon>
        <taxon>eudicotyledons</taxon>
        <taxon>Gunneridae</taxon>
        <taxon>Pentapetalae</taxon>
        <taxon>asterids</taxon>
        <taxon>campanulids</taxon>
        <taxon>Aquifoliales</taxon>
        <taxon>Aquifoliaceae</taxon>
        <taxon>Ilex</taxon>
    </lineage>
</organism>
<evidence type="ECO:0000313" key="9">
    <source>
        <dbReference type="Proteomes" id="UP001642360"/>
    </source>
</evidence>
<protein>
    <recommendedName>
        <fullName evidence="7">TPX2 C-terminal domain-containing protein</fullName>
    </recommendedName>
</protein>
<accession>A0ABC8R5P5</accession>
<evidence type="ECO:0000313" key="8">
    <source>
        <dbReference type="EMBL" id="CAK9137367.1"/>
    </source>
</evidence>
<proteinExistence type="inferred from homology"/>
<feature type="compositionally biased region" description="Polar residues" evidence="6">
    <location>
        <begin position="114"/>
        <end position="141"/>
    </location>
</feature>
<dbReference type="PANTHER" id="PTHR46372:SF2">
    <property type="entry name" value="PROTEIN WVD2-LIKE 3"/>
    <property type="match status" value="1"/>
</dbReference>
<gene>
    <name evidence="8" type="ORF">ILEXP_LOCUS4391</name>
</gene>
<comment type="similarity">
    <text evidence="2">Belongs to the TPX2 family.</text>
</comment>
<dbReference type="GO" id="GO:0005874">
    <property type="term" value="C:microtubule"/>
    <property type="evidence" value="ECO:0007669"/>
    <property type="project" value="UniProtKB-KW"/>
</dbReference>
<keyword evidence="4" id="KW-0493">Microtubule</keyword>
<evidence type="ECO:0000256" key="6">
    <source>
        <dbReference type="SAM" id="MobiDB-lite"/>
    </source>
</evidence>
<dbReference type="InterPro" id="IPR044806">
    <property type="entry name" value="WVD2/WDL1-4"/>
</dbReference>
<evidence type="ECO:0000256" key="5">
    <source>
        <dbReference type="ARBA" id="ARBA00023212"/>
    </source>
</evidence>
<evidence type="ECO:0000256" key="2">
    <source>
        <dbReference type="ARBA" id="ARBA00005885"/>
    </source>
</evidence>
<feature type="region of interest" description="Disordered" evidence="6">
    <location>
        <begin position="69"/>
        <end position="141"/>
    </location>
</feature>
<feature type="domain" description="TPX2 C-terminal" evidence="7">
    <location>
        <begin position="33"/>
        <end position="71"/>
    </location>
</feature>
<dbReference type="InterPro" id="IPR027329">
    <property type="entry name" value="TPX2_C"/>
</dbReference>
<sequence length="141" mass="15970">MVYGKSQILPMDHSESLTAFGRNAQSPTVTSSFSFRSEERVAKRKEFYQKLAEKIKAKEVEKLQLQAKSKITLTQPCSPNLSRRPTPSIIQDSRPRPPWRSSGKADSFKHVTEKNNQIPTRSTKSQAKNSMHENASPNIQL</sequence>
<evidence type="ECO:0000256" key="1">
    <source>
        <dbReference type="ARBA" id="ARBA00004245"/>
    </source>
</evidence>
<keyword evidence="5" id="KW-0206">Cytoskeleton</keyword>
<comment type="subcellular location">
    <subcellularLocation>
        <location evidence="1">Cytoplasm</location>
        <location evidence="1">Cytoskeleton</location>
    </subcellularLocation>
</comment>
<dbReference type="EMBL" id="CAUOFW020000814">
    <property type="protein sequence ID" value="CAK9137367.1"/>
    <property type="molecule type" value="Genomic_DNA"/>
</dbReference>
<dbReference type="AlphaFoldDB" id="A0ABC8R5P5"/>